<feature type="signal peptide" evidence="4">
    <location>
        <begin position="1"/>
        <end position="24"/>
    </location>
</feature>
<protein>
    <recommendedName>
        <fullName evidence="2">Curli production assembly/transport component CsgF</fullName>
    </recommendedName>
</protein>
<dbReference type="EMBL" id="CP048685">
    <property type="protein sequence ID" value="QPJ61510.1"/>
    <property type="molecule type" value="Genomic_DNA"/>
</dbReference>
<dbReference type="Pfam" id="PF10614">
    <property type="entry name" value="CsgF"/>
    <property type="match status" value="1"/>
</dbReference>
<evidence type="ECO:0000256" key="4">
    <source>
        <dbReference type="SAM" id="SignalP"/>
    </source>
</evidence>
<keyword evidence="3 4" id="KW-0732">Signal</keyword>
<sequence length="139" mass="14708">MKRTIQKTILGMLAVGFFSTQVWAGEIVYTPVNPNFGGSPFNGAYLLSNAGQQNGFEAPPRDARDSAADFVERLDRTILSRLSRALTSDIIAEDGSINTGEFSTGVNTIVVSQSGGATVVTVTNLITGETTNITIPIVP</sequence>
<evidence type="ECO:0000313" key="6">
    <source>
        <dbReference type="Proteomes" id="UP000594688"/>
    </source>
</evidence>
<reference evidence="5 6" key="1">
    <citation type="submission" date="2020-02" db="EMBL/GenBank/DDBJ databases">
        <title>Genomic and physiological characterization of two novel Nitrospinaceae genera.</title>
        <authorList>
            <person name="Mueller A.J."/>
            <person name="Jung M.-Y."/>
            <person name="Strachan C.R."/>
            <person name="Herbold C.W."/>
            <person name="Kirkegaard R.H."/>
            <person name="Daims H."/>
        </authorList>
    </citation>
    <scope>NUCLEOTIDE SEQUENCE [LARGE SCALE GENOMIC DNA]</scope>
    <source>
        <strain evidence="5">EB</strain>
    </source>
</reference>
<dbReference type="KEGG" id="nli:G3M70_06250"/>
<proteinExistence type="predicted"/>
<evidence type="ECO:0000256" key="3">
    <source>
        <dbReference type="ARBA" id="ARBA00022729"/>
    </source>
</evidence>
<evidence type="ECO:0000256" key="1">
    <source>
        <dbReference type="ARBA" id="ARBA00003989"/>
    </source>
</evidence>
<evidence type="ECO:0000256" key="2">
    <source>
        <dbReference type="ARBA" id="ARBA00014031"/>
    </source>
</evidence>
<gene>
    <name evidence="5" type="ORF">G3M70_06250</name>
</gene>
<accession>A0A7T0BV37</accession>
<evidence type="ECO:0000313" key="5">
    <source>
        <dbReference type="EMBL" id="QPJ61510.1"/>
    </source>
</evidence>
<feature type="chain" id="PRO_5032381250" description="Curli production assembly/transport component CsgF" evidence="4">
    <location>
        <begin position="25"/>
        <end position="139"/>
    </location>
</feature>
<comment type="function">
    <text evidence="1">May be involved in the biogenesis of curli organelles.</text>
</comment>
<organism evidence="5 6">
    <name type="scientific">Candidatus Nitronauta litoralis</name>
    <dbReference type="NCBI Taxonomy" id="2705533"/>
    <lineage>
        <taxon>Bacteria</taxon>
        <taxon>Pseudomonadati</taxon>
        <taxon>Nitrospinota/Tectimicrobiota group</taxon>
        <taxon>Nitrospinota</taxon>
        <taxon>Nitrospinia</taxon>
        <taxon>Nitrospinales</taxon>
        <taxon>Nitrospinaceae</taxon>
        <taxon>Candidatus Nitronauta</taxon>
    </lineage>
</organism>
<name>A0A7T0BV37_9BACT</name>
<dbReference type="Proteomes" id="UP000594688">
    <property type="component" value="Chromosome"/>
</dbReference>
<dbReference type="InterPro" id="IPR018893">
    <property type="entry name" value="T8SS_CsgF"/>
</dbReference>
<dbReference type="AlphaFoldDB" id="A0A7T0BV37"/>